<dbReference type="GO" id="GO:0003848">
    <property type="term" value="F:2-amino-4-hydroxy-6-hydroxymethyldihydropteridine diphosphokinase activity"/>
    <property type="evidence" value="ECO:0007669"/>
    <property type="project" value="UniProtKB-EC"/>
</dbReference>
<evidence type="ECO:0000256" key="9">
    <source>
        <dbReference type="ARBA" id="ARBA00022909"/>
    </source>
</evidence>
<evidence type="ECO:0000256" key="3">
    <source>
        <dbReference type="ARBA" id="ARBA00013253"/>
    </source>
</evidence>
<dbReference type="SUPFAM" id="SSF55083">
    <property type="entry name" value="6-hydroxymethyl-7,8-dihydropterin pyrophosphokinase, HPPK"/>
    <property type="match status" value="1"/>
</dbReference>
<keyword evidence="15" id="KW-1185">Reference proteome</keyword>
<dbReference type="EC" id="2.7.6.3" evidence="3"/>
<dbReference type="Pfam" id="PF01288">
    <property type="entry name" value="HPPK"/>
    <property type="match status" value="1"/>
</dbReference>
<evidence type="ECO:0000256" key="5">
    <source>
        <dbReference type="ARBA" id="ARBA00022679"/>
    </source>
</evidence>
<protein>
    <recommendedName>
        <fullName evidence="4">2-amino-4-hydroxy-6-hydroxymethyldihydropteridine pyrophosphokinase</fullName>
        <ecNumber evidence="3">2.7.6.3</ecNumber>
    </recommendedName>
    <alternativeName>
        <fullName evidence="11">6-hydroxymethyl-7,8-dihydropterin pyrophosphokinase</fullName>
    </alternativeName>
    <alternativeName>
        <fullName evidence="12">7,8-dihydro-6-hydroxymethylpterin-pyrophosphokinase</fullName>
    </alternativeName>
</protein>
<evidence type="ECO:0000256" key="1">
    <source>
        <dbReference type="ARBA" id="ARBA00005051"/>
    </source>
</evidence>
<proteinExistence type="inferred from homology"/>
<dbReference type="RefSeq" id="WP_200241143.1">
    <property type="nucleotide sequence ID" value="NZ_NRRY01000008.1"/>
</dbReference>
<dbReference type="CDD" id="cd00483">
    <property type="entry name" value="HPPK"/>
    <property type="match status" value="1"/>
</dbReference>
<keyword evidence="7" id="KW-0418">Kinase</keyword>
<dbReference type="AlphaFoldDB" id="A0A9X1B390"/>
<comment type="pathway">
    <text evidence="1">Cofactor biosynthesis; tetrahydrofolate biosynthesis; 2-amino-4-hydroxy-6-hydroxymethyl-7,8-dihydropteridine diphosphate from 7,8-dihydroneopterin triphosphate: step 4/4.</text>
</comment>
<evidence type="ECO:0000313" key="15">
    <source>
        <dbReference type="Proteomes" id="UP001138768"/>
    </source>
</evidence>
<keyword evidence="8" id="KW-0067">ATP-binding</keyword>
<dbReference type="PANTHER" id="PTHR43071:SF1">
    <property type="entry name" value="2-AMINO-4-HYDROXY-6-HYDROXYMETHYLDIHYDROPTERIDINE PYROPHOSPHOKINASE"/>
    <property type="match status" value="1"/>
</dbReference>
<dbReference type="InterPro" id="IPR000550">
    <property type="entry name" value="Hppk"/>
</dbReference>
<evidence type="ECO:0000256" key="2">
    <source>
        <dbReference type="ARBA" id="ARBA00005810"/>
    </source>
</evidence>
<evidence type="ECO:0000259" key="13">
    <source>
        <dbReference type="PROSITE" id="PS00794"/>
    </source>
</evidence>
<comment type="similarity">
    <text evidence="2">Belongs to the HPPK family.</text>
</comment>
<accession>A0A9X1B390</accession>
<dbReference type="PROSITE" id="PS00794">
    <property type="entry name" value="HPPK"/>
    <property type="match status" value="1"/>
</dbReference>
<evidence type="ECO:0000256" key="4">
    <source>
        <dbReference type="ARBA" id="ARBA00016218"/>
    </source>
</evidence>
<keyword evidence="6" id="KW-0547">Nucleotide-binding</keyword>
<comment type="function">
    <text evidence="10">Catalyzes the transfer of pyrophosphate from adenosine triphosphate (ATP) to 6-hydroxymethyl-7,8-dihydropterin, an enzymatic step in folate biosynthesis pathway.</text>
</comment>
<sequence length="202" mass="21525">MTKSSRDALAPCVPVYLGLGANLSDPRRQVEQALLQLQTLPRSEVTAVSSLYRTLPVGPADQPDFINAVVQLDTQLEPLVLLAALQQIECQHGRIRNGQRWGPRTLDLDILLIGEQVLALPQLCVPHPQMHCRAFVLGPLAEIAPPGLEIPGQGRLDDLLAAVADEADTMVRLCAGDPGDAVVGAFGGVALPRLRGAATGQR</sequence>
<organism evidence="14 15">
    <name type="scientific">Lamprobacter modestohalophilus</name>
    <dbReference type="NCBI Taxonomy" id="1064514"/>
    <lineage>
        <taxon>Bacteria</taxon>
        <taxon>Pseudomonadati</taxon>
        <taxon>Pseudomonadota</taxon>
        <taxon>Gammaproteobacteria</taxon>
        <taxon>Chromatiales</taxon>
        <taxon>Chromatiaceae</taxon>
        <taxon>Lamprobacter</taxon>
    </lineage>
</organism>
<evidence type="ECO:0000256" key="7">
    <source>
        <dbReference type="ARBA" id="ARBA00022777"/>
    </source>
</evidence>
<name>A0A9X1B390_9GAMM</name>
<keyword evidence="9" id="KW-0289">Folate biosynthesis</keyword>
<dbReference type="GO" id="GO:0046656">
    <property type="term" value="P:folic acid biosynthetic process"/>
    <property type="evidence" value="ECO:0007669"/>
    <property type="project" value="UniProtKB-KW"/>
</dbReference>
<reference evidence="14 15" key="1">
    <citation type="journal article" date="2020" name="Microorganisms">
        <title>Osmotic Adaptation and Compatible Solute Biosynthesis of Phototrophic Bacteria as Revealed from Genome Analyses.</title>
        <authorList>
            <person name="Imhoff J.F."/>
            <person name="Rahn T."/>
            <person name="Kunzel S."/>
            <person name="Keller A."/>
            <person name="Neulinger S.C."/>
        </authorList>
    </citation>
    <scope>NUCLEOTIDE SEQUENCE [LARGE SCALE GENOMIC DNA]</scope>
    <source>
        <strain evidence="14 15">DSM 25653</strain>
    </source>
</reference>
<dbReference type="Proteomes" id="UP001138768">
    <property type="component" value="Unassembled WGS sequence"/>
</dbReference>
<dbReference type="NCBIfam" id="TIGR01498">
    <property type="entry name" value="folK"/>
    <property type="match status" value="1"/>
</dbReference>
<evidence type="ECO:0000256" key="10">
    <source>
        <dbReference type="ARBA" id="ARBA00029409"/>
    </source>
</evidence>
<keyword evidence="5" id="KW-0808">Transferase</keyword>
<evidence type="ECO:0000256" key="12">
    <source>
        <dbReference type="ARBA" id="ARBA00033413"/>
    </source>
</evidence>
<evidence type="ECO:0000256" key="8">
    <source>
        <dbReference type="ARBA" id="ARBA00022840"/>
    </source>
</evidence>
<feature type="domain" description="7,8-dihydro-6-hydroxymethylpterin-pyrophosphokinase" evidence="13">
    <location>
        <begin position="100"/>
        <end position="111"/>
    </location>
</feature>
<evidence type="ECO:0000256" key="11">
    <source>
        <dbReference type="ARBA" id="ARBA00029766"/>
    </source>
</evidence>
<dbReference type="Gene3D" id="3.30.70.560">
    <property type="entry name" value="7,8-Dihydro-6-hydroxymethylpterin-pyrophosphokinase HPPK"/>
    <property type="match status" value="1"/>
</dbReference>
<gene>
    <name evidence="14" type="primary">folK</name>
    <name evidence="14" type="ORF">CKO42_07150</name>
</gene>
<dbReference type="PANTHER" id="PTHR43071">
    <property type="entry name" value="2-AMINO-4-HYDROXY-6-HYDROXYMETHYLDIHYDROPTERIDINE PYROPHOSPHOKINASE"/>
    <property type="match status" value="1"/>
</dbReference>
<dbReference type="GO" id="GO:0005524">
    <property type="term" value="F:ATP binding"/>
    <property type="evidence" value="ECO:0007669"/>
    <property type="project" value="UniProtKB-KW"/>
</dbReference>
<dbReference type="EMBL" id="NRRY01000008">
    <property type="protein sequence ID" value="MBK1618223.1"/>
    <property type="molecule type" value="Genomic_DNA"/>
</dbReference>
<dbReference type="GO" id="GO:0016301">
    <property type="term" value="F:kinase activity"/>
    <property type="evidence" value="ECO:0007669"/>
    <property type="project" value="UniProtKB-KW"/>
</dbReference>
<comment type="caution">
    <text evidence="14">The sequence shown here is derived from an EMBL/GenBank/DDBJ whole genome shotgun (WGS) entry which is preliminary data.</text>
</comment>
<evidence type="ECO:0000313" key="14">
    <source>
        <dbReference type="EMBL" id="MBK1618223.1"/>
    </source>
</evidence>
<dbReference type="InterPro" id="IPR035907">
    <property type="entry name" value="Hppk_sf"/>
</dbReference>
<evidence type="ECO:0000256" key="6">
    <source>
        <dbReference type="ARBA" id="ARBA00022741"/>
    </source>
</evidence>